<dbReference type="InterPro" id="IPR011162">
    <property type="entry name" value="MHC_I/II-like_Ag-recog"/>
</dbReference>
<dbReference type="Pfam" id="PF00129">
    <property type="entry name" value="MHC_I"/>
    <property type="match status" value="1"/>
</dbReference>
<dbReference type="GO" id="GO:0005615">
    <property type="term" value="C:extracellular space"/>
    <property type="evidence" value="ECO:0007669"/>
    <property type="project" value="TreeGrafter"/>
</dbReference>
<dbReference type="Proteomes" id="UP000694621">
    <property type="component" value="Unplaced"/>
</dbReference>
<dbReference type="Ensembl" id="ENSAMXT00005022787.1">
    <property type="protein sequence ID" value="ENSAMXP00005020615.1"/>
    <property type="gene ID" value="ENSAMXG00005010684.1"/>
</dbReference>
<accession>A0A8B9JF42</accession>
<organism evidence="4 5">
    <name type="scientific">Astyanax mexicanus</name>
    <name type="common">Blind cave fish</name>
    <name type="synonym">Astyanax fasciatus mexicanus</name>
    <dbReference type="NCBI Taxonomy" id="7994"/>
    <lineage>
        <taxon>Eukaryota</taxon>
        <taxon>Metazoa</taxon>
        <taxon>Chordata</taxon>
        <taxon>Craniata</taxon>
        <taxon>Vertebrata</taxon>
        <taxon>Euteleostomi</taxon>
        <taxon>Actinopterygii</taxon>
        <taxon>Neopterygii</taxon>
        <taxon>Teleostei</taxon>
        <taxon>Ostariophysi</taxon>
        <taxon>Characiformes</taxon>
        <taxon>Characoidei</taxon>
        <taxon>Acestrorhamphidae</taxon>
        <taxon>Acestrorhamphinae</taxon>
        <taxon>Astyanax</taxon>
    </lineage>
</organism>
<dbReference type="Gene3D" id="3.30.500.10">
    <property type="entry name" value="MHC class I-like antigen recognition-like"/>
    <property type="match status" value="1"/>
</dbReference>
<evidence type="ECO:0000313" key="4">
    <source>
        <dbReference type="Ensembl" id="ENSAMXP00005020615.1"/>
    </source>
</evidence>
<evidence type="ECO:0000259" key="3">
    <source>
        <dbReference type="Pfam" id="PF00129"/>
    </source>
</evidence>
<evidence type="ECO:0000256" key="1">
    <source>
        <dbReference type="ARBA" id="ARBA00023180"/>
    </source>
</evidence>
<evidence type="ECO:0000256" key="2">
    <source>
        <dbReference type="RuleBase" id="RU004439"/>
    </source>
</evidence>
<protein>
    <recommendedName>
        <fullName evidence="3">MHC class I-like antigen recognition-like domain-containing protein</fullName>
    </recommendedName>
</protein>
<dbReference type="InterPro" id="IPR050208">
    <property type="entry name" value="MHC_class-I_related"/>
</dbReference>
<keyword evidence="1" id="KW-0325">Glycoprotein</keyword>
<dbReference type="AlphaFoldDB" id="A0A8B9JF42"/>
<evidence type="ECO:0000313" key="5">
    <source>
        <dbReference type="Proteomes" id="UP000694621"/>
    </source>
</evidence>
<dbReference type="PANTHER" id="PTHR16675">
    <property type="entry name" value="MHC CLASS I-RELATED"/>
    <property type="match status" value="1"/>
</dbReference>
<sequence length="188" mass="21632">FYTVKFVFAVKYFYTGVTPGINFPEFTSVGLVDGEPFIYYDSDIREDIPKTDWIKKVLDYEAGFFDRQTQIHQGSQESFKVNVQTAMQRFNQTKGVHTVQWMYGCELNDDGSVSGYSQYGYDGEDFVILDMKTLTWTAPTSEAVVTKHKWEGLGVGARFKAYMENTCIDWLKKYVGYGRSTLERKGKV</sequence>
<dbReference type="FunFam" id="3.30.500.10:FF:000001">
    <property type="entry name" value="H-2 class I histocompatibility antigen, alpha chain"/>
    <property type="match status" value="1"/>
</dbReference>
<reference evidence="4" key="1">
    <citation type="submission" date="2025-08" db="UniProtKB">
        <authorList>
            <consortium name="Ensembl"/>
        </authorList>
    </citation>
    <scope>IDENTIFICATION</scope>
</reference>
<comment type="similarity">
    <text evidence="2">Belongs to the MHC class I family.</text>
</comment>
<feature type="domain" description="MHC class I-like antigen recognition-like" evidence="3">
    <location>
        <begin position="9"/>
        <end position="182"/>
    </location>
</feature>
<dbReference type="InterPro" id="IPR037055">
    <property type="entry name" value="MHC_I-like_Ag-recog_sf"/>
</dbReference>
<dbReference type="InterPro" id="IPR001039">
    <property type="entry name" value="MHC_I_a_a1/a2"/>
</dbReference>
<dbReference type="PRINTS" id="PR01638">
    <property type="entry name" value="MHCCLASSI"/>
</dbReference>
<name>A0A8B9JF42_ASTMX</name>
<dbReference type="GO" id="GO:0006955">
    <property type="term" value="P:immune response"/>
    <property type="evidence" value="ECO:0007669"/>
    <property type="project" value="TreeGrafter"/>
</dbReference>
<dbReference type="GO" id="GO:0009897">
    <property type="term" value="C:external side of plasma membrane"/>
    <property type="evidence" value="ECO:0007669"/>
    <property type="project" value="TreeGrafter"/>
</dbReference>
<proteinExistence type="inferred from homology"/>
<dbReference type="SUPFAM" id="SSF54452">
    <property type="entry name" value="MHC antigen-recognition domain"/>
    <property type="match status" value="1"/>
</dbReference>
<dbReference type="InterPro" id="IPR011161">
    <property type="entry name" value="MHC_I-like_Ag-recog"/>
</dbReference>
<dbReference type="PANTHER" id="PTHR16675:SF237">
    <property type="entry name" value="MHC CLASS I ANTIGEN TRANSCRIPT VARIANT 1-RELATED"/>
    <property type="match status" value="1"/>
</dbReference>